<feature type="domain" description="G-protein coupled receptors family 1 profile" evidence="9">
    <location>
        <begin position="35"/>
        <end position="281"/>
    </location>
</feature>
<dbReference type="InterPro" id="IPR019427">
    <property type="entry name" value="7TM_GPCR_serpentine_rcpt_Srw"/>
</dbReference>
<feature type="transmembrane region" description="Helical" evidence="8">
    <location>
        <begin position="260"/>
        <end position="283"/>
    </location>
</feature>
<evidence type="ECO:0000256" key="3">
    <source>
        <dbReference type="ARBA" id="ARBA00022989"/>
    </source>
</evidence>
<dbReference type="AlphaFoldDB" id="A0A815YZP3"/>
<feature type="transmembrane region" description="Helical" evidence="8">
    <location>
        <begin position="139"/>
        <end position="161"/>
    </location>
</feature>
<sequence length="323" mass="37545">MLSNSSNNASLNSGSEQNMLVTYFPFTLVIFGSLFNLVTFGILCRPAFRNTHKRPTIHYMRTIAIFDILMLYGWNSDHFLSGAYGFTLSEYSVPFCKIFSFLNYFTSQVSAWLRVFICLDRYLSLRYLHKTWFSQSKSVLIIIACIISVFTIINFPFFIFVCYNNPDGTVNIGSYFYSVYPLWNYLNVGLYNCTPIIFMFIFSSGVIYYLFRIRQNSSVQNSRIQHRSISITLVITTFLFVIMTVPATIFYSVFSQTSSYIILQLLDSIHYTYHVLSFFLYFITFPEFRREALKLATCNKRRNTQSLSPVTKFPIAPVQLDGI</sequence>
<dbReference type="PANTHER" id="PTHR24243">
    <property type="entry name" value="G-PROTEIN COUPLED RECEPTOR"/>
    <property type="match status" value="1"/>
</dbReference>
<dbReference type="InterPro" id="IPR017452">
    <property type="entry name" value="GPCR_Rhodpsn_7TM"/>
</dbReference>
<dbReference type="Proteomes" id="UP000663855">
    <property type="component" value="Unassembled WGS sequence"/>
</dbReference>
<evidence type="ECO:0000313" key="10">
    <source>
        <dbReference type="EMBL" id="CAF1577040.1"/>
    </source>
</evidence>
<feature type="transmembrane region" description="Helical" evidence="8">
    <location>
        <begin position="20"/>
        <end position="44"/>
    </location>
</feature>
<keyword evidence="3 8" id="KW-1133">Transmembrane helix</keyword>
<dbReference type="GO" id="GO:0005886">
    <property type="term" value="C:plasma membrane"/>
    <property type="evidence" value="ECO:0007669"/>
    <property type="project" value="TreeGrafter"/>
</dbReference>
<dbReference type="EMBL" id="CAJNOV010015615">
    <property type="protein sequence ID" value="CAF1577040.1"/>
    <property type="molecule type" value="Genomic_DNA"/>
</dbReference>
<feature type="transmembrane region" description="Helical" evidence="8">
    <location>
        <begin position="231"/>
        <end position="254"/>
    </location>
</feature>
<feature type="transmembrane region" description="Helical" evidence="8">
    <location>
        <begin position="189"/>
        <end position="211"/>
    </location>
</feature>
<protein>
    <recommendedName>
        <fullName evidence="9">G-protein coupled receptors family 1 profile domain-containing protein</fullName>
    </recommendedName>
</protein>
<dbReference type="EMBL" id="CAJOBH010059291">
    <property type="protein sequence ID" value="CAF4416635.1"/>
    <property type="molecule type" value="Genomic_DNA"/>
</dbReference>
<reference evidence="10" key="1">
    <citation type="submission" date="2021-02" db="EMBL/GenBank/DDBJ databases">
        <authorList>
            <person name="Nowell W R."/>
        </authorList>
    </citation>
    <scope>NUCLEOTIDE SEQUENCE</scope>
</reference>
<keyword evidence="2 8" id="KW-0812">Transmembrane</keyword>
<dbReference type="SUPFAM" id="SSF81321">
    <property type="entry name" value="Family A G protein-coupled receptor-like"/>
    <property type="match status" value="1"/>
</dbReference>
<evidence type="ECO:0000256" key="5">
    <source>
        <dbReference type="ARBA" id="ARBA00023136"/>
    </source>
</evidence>
<dbReference type="Gene3D" id="1.20.1070.10">
    <property type="entry name" value="Rhodopsin 7-helix transmembrane proteins"/>
    <property type="match status" value="1"/>
</dbReference>
<organism evidence="10 12">
    <name type="scientific">Rotaria magnacalcarata</name>
    <dbReference type="NCBI Taxonomy" id="392030"/>
    <lineage>
        <taxon>Eukaryota</taxon>
        <taxon>Metazoa</taxon>
        <taxon>Spiralia</taxon>
        <taxon>Gnathifera</taxon>
        <taxon>Rotifera</taxon>
        <taxon>Eurotatoria</taxon>
        <taxon>Bdelloidea</taxon>
        <taxon>Philodinida</taxon>
        <taxon>Philodinidae</taxon>
        <taxon>Rotaria</taxon>
    </lineage>
</organism>
<evidence type="ECO:0000256" key="8">
    <source>
        <dbReference type="SAM" id="Phobius"/>
    </source>
</evidence>
<comment type="caution">
    <text evidence="10">The sequence shown here is derived from an EMBL/GenBank/DDBJ whole genome shotgun (WGS) entry which is preliminary data.</text>
</comment>
<dbReference type="PANTHER" id="PTHR24243:SF230">
    <property type="entry name" value="G-PROTEIN COUPLED RECEPTORS FAMILY 1 PROFILE DOMAIN-CONTAINING PROTEIN"/>
    <property type="match status" value="1"/>
</dbReference>
<evidence type="ECO:0000256" key="6">
    <source>
        <dbReference type="ARBA" id="ARBA00023170"/>
    </source>
</evidence>
<comment type="subcellular location">
    <subcellularLocation>
        <location evidence="1">Membrane</location>
        <topology evidence="1">Multi-pass membrane protein</topology>
    </subcellularLocation>
</comment>
<feature type="transmembrane region" description="Helical" evidence="8">
    <location>
        <begin position="98"/>
        <end position="119"/>
    </location>
</feature>
<keyword evidence="5 8" id="KW-0472">Membrane</keyword>
<feature type="transmembrane region" description="Helical" evidence="8">
    <location>
        <begin position="56"/>
        <end position="74"/>
    </location>
</feature>
<dbReference type="GO" id="GO:0008528">
    <property type="term" value="F:G protein-coupled peptide receptor activity"/>
    <property type="evidence" value="ECO:0007669"/>
    <property type="project" value="InterPro"/>
</dbReference>
<evidence type="ECO:0000256" key="2">
    <source>
        <dbReference type="ARBA" id="ARBA00022692"/>
    </source>
</evidence>
<evidence type="ECO:0000256" key="4">
    <source>
        <dbReference type="ARBA" id="ARBA00023040"/>
    </source>
</evidence>
<evidence type="ECO:0000313" key="12">
    <source>
        <dbReference type="Proteomes" id="UP000663855"/>
    </source>
</evidence>
<keyword evidence="7" id="KW-0807">Transducer</keyword>
<dbReference type="Proteomes" id="UP000681967">
    <property type="component" value="Unassembled WGS sequence"/>
</dbReference>
<accession>A0A815YZP3</accession>
<name>A0A815YZP3_9BILA</name>
<gene>
    <name evidence="11" type="ORF">BYL167_LOCUS32255</name>
    <name evidence="10" type="ORF">CJN711_LOCUS32568</name>
</gene>
<keyword evidence="4" id="KW-0297">G-protein coupled receptor</keyword>
<evidence type="ECO:0000256" key="7">
    <source>
        <dbReference type="ARBA" id="ARBA00023224"/>
    </source>
</evidence>
<proteinExistence type="predicted"/>
<dbReference type="Pfam" id="PF10324">
    <property type="entry name" value="7TM_GPCR_Srw"/>
    <property type="match status" value="1"/>
</dbReference>
<evidence type="ECO:0000313" key="11">
    <source>
        <dbReference type="EMBL" id="CAF4416635.1"/>
    </source>
</evidence>
<dbReference type="PROSITE" id="PS50262">
    <property type="entry name" value="G_PROTEIN_RECEP_F1_2"/>
    <property type="match status" value="1"/>
</dbReference>
<evidence type="ECO:0000259" key="9">
    <source>
        <dbReference type="PROSITE" id="PS50262"/>
    </source>
</evidence>
<keyword evidence="6" id="KW-0675">Receptor</keyword>
<evidence type="ECO:0000256" key="1">
    <source>
        <dbReference type="ARBA" id="ARBA00004141"/>
    </source>
</evidence>